<organism evidence="3 4">
    <name type="scientific">Cirrhinus molitorella</name>
    <name type="common">mud carp</name>
    <dbReference type="NCBI Taxonomy" id="172907"/>
    <lineage>
        <taxon>Eukaryota</taxon>
        <taxon>Metazoa</taxon>
        <taxon>Chordata</taxon>
        <taxon>Craniata</taxon>
        <taxon>Vertebrata</taxon>
        <taxon>Euteleostomi</taxon>
        <taxon>Actinopterygii</taxon>
        <taxon>Neopterygii</taxon>
        <taxon>Teleostei</taxon>
        <taxon>Ostariophysi</taxon>
        <taxon>Cypriniformes</taxon>
        <taxon>Cyprinidae</taxon>
        <taxon>Labeoninae</taxon>
        <taxon>Labeonini</taxon>
        <taxon>Cirrhinus</taxon>
    </lineage>
</organism>
<comment type="caution">
    <text evidence="3">The sequence shown here is derived from an EMBL/GenBank/DDBJ whole genome shotgun (WGS) entry which is preliminary data.</text>
</comment>
<dbReference type="Proteomes" id="UP001558613">
    <property type="component" value="Unassembled WGS sequence"/>
</dbReference>
<keyword evidence="2" id="KW-0732">Signal</keyword>
<reference evidence="3 4" key="1">
    <citation type="submission" date="2023-09" db="EMBL/GenBank/DDBJ databases">
        <authorList>
            <person name="Wang M."/>
        </authorList>
    </citation>
    <scope>NUCLEOTIDE SEQUENCE [LARGE SCALE GENOMIC DNA]</scope>
    <source>
        <strain evidence="3">GT-2023</strain>
        <tissue evidence="3">Liver</tissue>
    </source>
</reference>
<sequence length="107" mass="11789">MMKTNDSKHQSCRIQIHLRRAVLLLLMMINDGPYSRAQHSWDALSGFDPCRSAAEPLCAAQWCSSAASKRGGPSQCRTHRPRPWAPGARAAWTQSSPSTRLKGVKSA</sequence>
<feature type="chain" id="PRO_5047525516" evidence="2">
    <location>
        <begin position="38"/>
        <end position="107"/>
    </location>
</feature>
<feature type="signal peptide" evidence="2">
    <location>
        <begin position="1"/>
        <end position="37"/>
    </location>
</feature>
<protein>
    <submittedName>
        <fullName evidence="3">Uncharacterized protein</fullName>
    </submittedName>
</protein>
<evidence type="ECO:0000256" key="1">
    <source>
        <dbReference type="SAM" id="MobiDB-lite"/>
    </source>
</evidence>
<evidence type="ECO:0000313" key="3">
    <source>
        <dbReference type="EMBL" id="KAL1263506.1"/>
    </source>
</evidence>
<dbReference type="EMBL" id="JAYMGO010000013">
    <property type="protein sequence ID" value="KAL1263506.1"/>
    <property type="molecule type" value="Genomic_DNA"/>
</dbReference>
<feature type="region of interest" description="Disordered" evidence="1">
    <location>
        <begin position="67"/>
        <end position="107"/>
    </location>
</feature>
<evidence type="ECO:0000256" key="2">
    <source>
        <dbReference type="SAM" id="SignalP"/>
    </source>
</evidence>
<evidence type="ECO:0000313" key="4">
    <source>
        <dbReference type="Proteomes" id="UP001558613"/>
    </source>
</evidence>
<gene>
    <name evidence="3" type="ORF">QQF64_006245</name>
</gene>
<proteinExistence type="predicted"/>
<name>A0ABR3MGQ5_9TELE</name>
<keyword evidence="4" id="KW-1185">Reference proteome</keyword>
<accession>A0ABR3MGQ5</accession>